<gene>
    <name evidence="9 12" type="primary">pheA</name>
    <name evidence="12" type="ORF">ACFO5I_07575</name>
</gene>
<accession>A0ABV9MYF4</accession>
<evidence type="ECO:0000259" key="10">
    <source>
        <dbReference type="PROSITE" id="PS51171"/>
    </source>
</evidence>
<dbReference type="PROSITE" id="PS00858">
    <property type="entry name" value="PREPHENATE_DEHYDR_2"/>
    <property type="match status" value="1"/>
</dbReference>
<evidence type="ECO:0000256" key="2">
    <source>
        <dbReference type="ARBA" id="ARBA00013147"/>
    </source>
</evidence>
<dbReference type="Pfam" id="PF00800">
    <property type="entry name" value="PDT"/>
    <property type="match status" value="1"/>
</dbReference>
<dbReference type="EMBL" id="JBHSGS010000042">
    <property type="protein sequence ID" value="MFC4719593.1"/>
    <property type="molecule type" value="Genomic_DNA"/>
</dbReference>
<dbReference type="GO" id="GO:0004664">
    <property type="term" value="F:prephenate dehydratase activity"/>
    <property type="evidence" value="ECO:0007669"/>
    <property type="project" value="UniProtKB-EC"/>
</dbReference>
<comment type="caution">
    <text evidence="12">The sequence shown here is derived from an EMBL/GenBank/DDBJ whole genome shotgun (WGS) entry which is preliminary data.</text>
</comment>
<evidence type="ECO:0000259" key="11">
    <source>
        <dbReference type="PROSITE" id="PS51671"/>
    </source>
</evidence>
<evidence type="ECO:0000256" key="5">
    <source>
        <dbReference type="ARBA" id="ARBA00023141"/>
    </source>
</evidence>
<evidence type="ECO:0000256" key="7">
    <source>
        <dbReference type="ARBA" id="ARBA00023239"/>
    </source>
</evidence>
<dbReference type="PANTHER" id="PTHR21022:SF19">
    <property type="entry name" value="PREPHENATE DEHYDRATASE-RELATED"/>
    <property type="match status" value="1"/>
</dbReference>
<comment type="pathway">
    <text evidence="1 9">Amino-acid biosynthesis; L-phenylalanine biosynthesis; phenylpyruvate from prephenate: step 1/1.</text>
</comment>
<sequence length="277" mass="30816">MKIAYLGPKNSFSFQAASQLGEENEFIPYPSIPMCLQALKSDALDYALVPIENSLEGSVHATVDQFFQTTGLVVLGEIILPIRQQLLVNPGTTLPGKILSHPQALAQSQQFLESHFPEVPMEAVSSTTFAAEWVANHPDKKYAAIASEEAAKEYSLEILGKDIQDNAYNQTRFWIVGNEKQQTFDFLGPTTKMTLFVTLPANLPGALHKVLSTFAWRNIDLTKVESRPLKTNLGEYFFIIELTVDENEALIEQAVKEMESLKIGVRLIGHYPIKVCS</sequence>
<keyword evidence="5 9" id="KW-0057">Aromatic amino acid biosynthesis</keyword>
<dbReference type="PROSITE" id="PS51171">
    <property type="entry name" value="PREPHENATE_DEHYDR_3"/>
    <property type="match status" value="1"/>
</dbReference>
<dbReference type="Gene3D" id="3.40.190.10">
    <property type="entry name" value="Periplasmic binding protein-like II"/>
    <property type="match status" value="2"/>
</dbReference>
<dbReference type="SUPFAM" id="SSF53850">
    <property type="entry name" value="Periplasmic binding protein-like II"/>
    <property type="match status" value="1"/>
</dbReference>
<evidence type="ECO:0000313" key="13">
    <source>
        <dbReference type="Proteomes" id="UP001595969"/>
    </source>
</evidence>
<dbReference type="PROSITE" id="PS00857">
    <property type="entry name" value="PREPHENATE_DEHYDR_1"/>
    <property type="match status" value="1"/>
</dbReference>
<organism evidence="12 13">
    <name type="scientific">Enterococcus lemanii</name>
    <dbReference type="NCBI Taxonomy" id="1159752"/>
    <lineage>
        <taxon>Bacteria</taxon>
        <taxon>Bacillati</taxon>
        <taxon>Bacillota</taxon>
        <taxon>Bacilli</taxon>
        <taxon>Lactobacillales</taxon>
        <taxon>Enterococcaceae</taxon>
        <taxon>Enterococcus</taxon>
    </lineage>
</organism>
<dbReference type="CDD" id="cd13633">
    <property type="entry name" value="PBP2_Sa-PDT_like"/>
    <property type="match status" value="1"/>
</dbReference>
<dbReference type="PANTHER" id="PTHR21022">
    <property type="entry name" value="PREPHENATE DEHYDRATASE P PROTEIN"/>
    <property type="match status" value="1"/>
</dbReference>
<protein>
    <recommendedName>
        <fullName evidence="3 9">Prephenate dehydratase</fullName>
        <shortName evidence="9">PDT</shortName>
        <ecNumber evidence="2 9">4.2.1.51</ecNumber>
    </recommendedName>
</protein>
<reference evidence="13" key="1">
    <citation type="journal article" date="2019" name="Int. J. Syst. Evol. Microbiol.">
        <title>The Global Catalogue of Microorganisms (GCM) 10K type strain sequencing project: providing services to taxonomists for standard genome sequencing and annotation.</title>
        <authorList>
            <consortium name="The Broad Institute Genomics Platform"/>
            <consortium name="The Broad Institute Genome Sequencing Center for Infectious Disease"/>
            <person name="Wu L."/>
            <person name="Ma J."/>
        </authorList>
    </citation>
    <scope>NUCLEOTIDE SEQUENCE [LARGE SCALE GENOMIC DNA]</scope>
    <source>
        <strain evidence="13">CGMCC 1.19032</strain>
    </source>
</reference>
<comment type="catalytic activity">
    <reaction evidence="8 9">
        <text>prephenate + H(+) = 3-phenylpyruvate + CO2 + H2O</text>
        <dbReference type="Rhea" id="RHEA:21648"/>
        <dbReference type="ChEBI" id="CHEBI:15377"/>
        <dbReference type="ChEBI" id="CHEBI:15378"/>
        <dbReference type="ChEBI" id="CHEBI:16526"/>
        <dbReference type="ChEBI" id="CHEBI:18005"/>
        <dbReference type="ChEBI" id="CHEBI:29934"/>
        <dbReference type="EC" id="4.2.1.51"/>
    </reaction>
</comment>
<keyword evidence="6 9" id="KW-0584">Phenylalanine biosynthesis</keyword>
<evidence type="ECO:0000256" key="3">
    <source>
        <dbReference type="ARBA" id="ARBA00021872"/>
    </source>
</evidence>
<evidence type="ECO:0000256" key="8">
    <source>
        <dbReference type="ARBA" id="ARBA00047848"/>
    </source>
</evidence>
<evidence type="ECO:0000256" key="1">
    <source>
        <dbReference type="ARBA" id="ARBA00004741"/>
    </source>
</evidence>
<dbReference type="NCBIfam" id="NF008865">
    <property type="entry name" value="PRK11898.1"/>
    <property type="match status" value="1"/>
</dbReference>
<proteinExistence type="predicted"/>
<dbReference type="Gene3D" id="3.30.70.260">
    <property type="match status" value="1"/>
</dbReference>
<evidence type="ECO:0000256" key="9">
    <source>
        <dbReference type="RuleBase" id="RU361254"/>
    </source>
</evidence>
<keyword evidence="13" id="KW-1185">Reference proteome</keyword>
<feature type="domain" description="ACT" evidence="11">
    <location>
        <begin position="195"/>
        <end position="270"/>
    </location>
</feature>
<dbReference type="RefSeq" id="WP_204654356.1">
    <property type="nucleotide sequence ID" value="NZ_JAFBFD010000025.1"/>
</dbReference>
<dbReference type="EC" id="4.2.1.51" evidence="2 9"/>
<keyword evidence="7 9" id="KW-0456">Lyase</keyword>
<name>A0ABV9MYF4_9ENTE</name>
<evidence type="ECO:0000313" key="12">
    <source>
        <dbReference type="EMBL" id="MFC4719593.1"/>
    </source>
</evidence>
<evidence type="ECO:0000256" key="6">
    <source>
        <dbReference type="ARBA" id="ARBA00023222"/>
    </source>
</evidence>
<feature type="domain" description="Prephenate dehydratase" evidence="10">
    <location>
        <begin position="2"/>
        <end position="178"/>
    </location>
</feature>
<dbReference type="SUPFAM" id="SSF55021">
    <property type="entry name" value="ACT-like"/>
    <property type="match status" value="1"/>
</dbReference>
<dbReference type="InterPro" id="IPR045865">
    <property type="entry name" value="ACT-like_dom_sf"/>
</dbReference>
<dbReference type="InterPro" id="IPR002912">
    <property type="entry name" value="ACT_dom"/>
</dbReference>
<keyword evidence="4 9" id="KW-0028">Amino-acid biosynthesis</keyword>
<dbReference type="PROSITE" id="PS51671">
    <property type="entry name" value="ACT"/>
    <property type="match status" value="1"/>
</dbReference>
<dbReference type="InterPro" id="IPR001086">
    <property type="entry name" value="Preph_deHydtase"/>
</dbReference>
<dbReference type="InterPro" id="IPR018528">
    <property type="entry name" value="Preph_deHydtase_CS"/>
</dbReference>
<dbReference type="Proteomes" id="UP001595969">
    <property type="component" value="Unassembled WGS sequence"/>
</dbReference>
<dbReference type="Pfam" id="PF01842">
    <property type="entry name" value="ACT"/>
    <property type="match status" value="1"/>
</dbReference>
<dbReference type="CDD" id="cd04905">
    <property type="entry name" value="ACT_CM-PDT"/>
    <property type="match status" value="1"/>
</dbReference>
<evidence type="ECO:0000256" key="4">
    <source>
        <dbReference type="ARBA" id="ARBA00022605"/>
    </source>
</evidence>